<feature type="transmembrane region" description="Helical" evidence="8">
    <location>
        <begin position="473"/>
        <end position="493"/>
    </location>
</feature>
<evidence type="ECO:0000256" key="7">
    <source>
        <dbReference type="ARBA" id="ARBA00053949"/>
    </source>
</evidence>
<dbReference type="GO" id="GO:0001765">
    <property type="term" value="P:membrane raft assembly"/>
    <property type="evidence" value="ECO:0007669"/>
    <property type="project" value="UniProtKB-ARBA"/>
</dbReference>
<evidence type="ECO:0000256" key="5">
    <source>
        <dbReference type="ARBA" id="ARBA00023136"/>
    </source>
</evidence>
<dbReference type="Proteomes" id="UP000000707">
    <property type="component" value="Unassembled WGS sequence"/>
</dbReference>
<dbReference type="eggNOG" id="KOG0255">
    <property type="taxonomic scope" value="Eukaryota"/>
</dbReference>
<dbReference type="GO" id="GO:0022857">
    <property type="term" value="F:transmembrane transporter activity"/>
    <property type="evidence" value="ECO:0007669"/>
    <property type="project" value="InterPro"/>
</dbReference>
<dbReference type="GO" id="GO:0055088">
    <property type="term" value="P:lipid homeostasis"/>
    <property type="evidence" value="ECO:0007669"/>
    <property type="project" value="UniProtKB-ARBA"/>
</dbReference>
<dbReference type="SUPFAM" id="SSF103473">
    <property type="entry name" value="MFS general substrate transporter"/>
    <property type="match status" value="1"/>
</dbReference>
<evidence type="ECO:0000313" key="10">
    <source>
        <dbReference type="EMBL" id="EGV62043.1"/>
    </source>
</evidence>
<dbReference type="GO" id="GO:0045121">
    <property type="term" value="C:membrane raft"/>
    <property type="evidence" value="ECO:0007669"/>
    <property type="project" value="UniProtKB-ARBA"/>
</dbReference>
<feature type="transmembrane region" description="Helical" evidence="8">
    <location>
        <begin position="287"/>
        <end position="305"/>
    </location>
</feature>
<reference evidence="10 11" key="1">
    <citation type="journal article" date="2011" name="Proc. Natl. Acad. Sci. U.S.A.">
        <title>Comparative genomics of xylose-fermenting fungi for enhanced biofuel production.</title>
        <authorList>
            <person name="Wohlbach D.J."/>
            <person name="Kuo A."/>
            <person name="Sato T.K."/>
            <person name="Potts K.M."/>
            <person name="Salamov A.A."/>
            <person name="LaButti K.M."/>
            <person name="Sun H."/>
            <person name="Clum A."/>
            <person name="Pangilinan J.L."/>
            <person name="Lindquist E.A."/>
            <person name="Lucas S."/>
            <person name="Lapidus A."/>
            <person name="Jin M."/>
            <person name="Gunawan C."/>
            <person name="Balan V."/>
            <person name="Dale B.E."/>
            <person name="Jeffries T.W."/>
            <person name="Zinkel R."/>
            <person name="Barry K.W."/>
            <person name="Grigoriev I.V."/>
            <person name="Gasch A.P."/>
        </authorList>
    </citation>
    <scope>NUCLEOTIDE SEQUENCE [LARGE SCALE GENOMIC DNA]</scope>
    <source>
        <strain evidence="11">ATCC 10573 / BCRC 21748 / CBS 615 / JCM 9827 / NBRC 10315 / NRRL Y-1498 / VKM Y-70</strain>
    </source>
</reference>
<feature type="transmembrane region" description="Helical" evidence="8">
    <location>
        <begin position="86"/>
        <end position="105"/>
    </location>
</feature>
<sequence length="496" mass="53960">MGNLNVDQIVPYEIDELQQQNEKKINQINVTRAFADLPVPFSIYSALEKYLLMLIIAMIGFWGTVSPPSFFPAIPTIESYFNVSETVANLSVVSYLILQGVAPTFSSNISDSIGRRPIVILCLLIYIGATIALSQTNVFWLLVLLRCVQAAGIGPTTSITAGFSGDICTEADRGSFVGIVMGMQLTGQAFGSIIGSGLIHSYGWRGIFVFCAIGSGITLIGVIFLLPETVRSIAGNGSVRPKRVINIAPILLLKPFSTRLTNQVETLAPVTQLSLLSPFRILFRSHIIYVLFSPAIKFAVWSMTLTSLTLLEGDGYDYSVLKVGYMYLPQGVTCLIGSVITGRLLDWSYKRSKKAYDEKHKHIQESESPGFNILPSRIYISIIPSVLQFIGIVIFGWCLQFKLNIGSIIVGTCLISYSSEAALTISSTVLVDMYPTNASASVSLMNLTRCCISALGVGVLSKMTSSMGIGGCYTFWGAVGLVADMVMFYAVCFKKQ</sequence>
<evidence type="ECO:0000256" key="3">
    <source>
        <dbReference type="ARBA" id="ARBA00022692"/>
    </source>
</evidence>
<keyword evidence="2" id="KW-0813">Transport</keyword>
<organism evidence="11">
    <name type="scientific">Candida tenuis (strain ATCC 10573 / BCRC 21748 / CBS 615 / JCM 9827 / NBRC 10315 / NRRL Y-1498 / VKM Y-70)</name>
    <name type="common">Yeast</name>
    <name type="synonym">Yamadazyma tenuis</name>
    <dbReference type="NCBI Taxonomy" id="590646"/>
    <lineage>
        <taxon>Eukaryota</taxon>
        <taxon>Fungi</taxon>
        <taxon>Dikarya</taxon>
        <taxon>Ascomycota</taxon>
        <taxon>Saccharomycotina</taxon>
        <taxon>Pichiomycetes</taxon>
        <taxon>Debaryomycetaceae</taxon>
        <taxon>Yamadazyma</taxon>
    </lineage>
</organism>
<evidence type="ECO:0000259" key="9">
    <source>
        <dbReference type="PROSITE" id="PS50850"/>
    </source>
</evidence>
<evidence type="ECO:0000256" key="6">
    <source>
        <dbReference type="ARBA" id="ARBA00038347"/>
    </source>
</evidence>
<keyword evidence="11" id="KW-1185">Reference proteome</keyword>
<accession>G3BAE7</accession>
<feature type="transmembrane region" description="Helical" evidence="8">
    <location>
        <begin position="325"/>
        <end position="345"/>
    </location>
</feature>
<feature type="transmembrane region" description="Helical" evidence="8">
    <location>
        <begin position="378"/>
        <end position="399"/>
    </location>
</feature>
<dbReference type="EMBL" id="GL996527">
    <property type="protein sequence ID" value="EGV62043.1"/>
    <property type="molecule type" value="Genomic_DNA"/>
</dbReference>
<comment type="similarity">
    <text evidence="6">Belongs to the major facilitator superfamily. CAR1 family.</text>
</comment>
<keyword evidence="3 8" id="KW-0812">Transmembrane</keyword>
<keyword evidence="4 8" id="KW-1133">Transmembrane helix</keyword>
<dbReference type="HOGENOM" id="CLU_008455_8_4_1"/>
<evidence type="ECO:0000313" key="11">
    <source>
        <dbReference type="Proteomes" id="UP000000707"/>
    </source>
</evidence>
<dbReference type="PANTHER" id="PTHR23502:SF51">
    <property type="entry name" value="QUINIDINE RESISTANCE PROTEIN 1-RELATED"/>
    <property type="match status" value="1"/>
</dbReference>
<dbReference type="PROSITE" id="PS50850">
    <property type="entry name" value="MFS"/>
    <property type="match status" value="1"/>
</dbReference>
<evidence type="ECO:0000256" key="2">
    <source>
        <dbReference type="ARBA" id="ARBA00022448"/>
    </source>
</evidence>
<evidence type="ECO:0000256" key="8">
    <source>
        <dbReference type="SAM" id="Phobius"/>
    </source>
</evidence>
<dbReference type="InterPro" id="IPR020846">
    <property type="entry name" value="MFS_dom"/>
</dbReference>
<feature type="transmembrane region" description="Helical" evidence="8">
    <location>
        <begin position="117"/>
        <end position="133"/>
    </location>
</feature>
<feature type="transmembrane region" description="Helical" evidence="8">
    <location>
        <begin position="50"/>
        <end position="74"/>
    </location>
</feature>
<feature type="transmembrane region" description="Helical" evidence="8">
    <location>
        <begin position="405"/>
        <end position="431"/>
    </location>
</feature>
<dbReference type="Pfam" id="PF07690">
    <property type="entry name" value="MFS_1"/>
    <property type="match status" value="1"/>
</dbReference>
<evidence type="ECO:0000256" key="4">
    <source>
        <dbReference type="ARBA" id="ARBA00022989"/>
    </source>
</evidence>
<feature type="domain" description="Major facilitator superfamily (MFS) profile" evidence="9">
    <location>
        <begin position="52"/>
        <end position="495"/>
    </location>
</feature>
<dbReference type="OrthoDB" id="440553at2759"/>
<protein>
    <recommendedName>
        <fullName evidence="9">Major facilitator superfamily (MFS) profile domain-containing protein</fullName>
    </recommendedName>
</protein>
<keyword evidence="5 8" id="KW-0472">Membrane</keyword>
<proteinExistence type="inferred from homology"/>
<comment type="subcellular location">
    <subcellularLocation>
        <location evidence="1">Membrane</location>
        <topology evidence="1">Multi-pass membrane protein</topology>
    </subcellularLocation>
</comment>
<feature type="transmembrane region" description="Helical" evidence="8">
    <location>
        <begin position="206"/>
        <end position="226"/>
    </location>
</feature>
<dbReference type="GO" id="GO:0005886">
    <property type="term" value="C:plasma membrane"/>
    <property type="evidence" value="ECO:0007669"/>
    <property type="project" value="TreeGrafter"/>
</dbReference>
<dbReference type="PANTHER" id="PTHR23502">
    <property type="entry name" value="MAJOR FACILITATOR SUPERFAMILY"/>
    <property type="match status" value="1"/>
</dbReference>
<feature type="transmembrane region" description="Helical" evidence="8">
    <location>
        <begin position="176"/>
        <end position="200"/>
    </location>
</feature>
<gene>
    <name evidence="10" type="ORF">CANTEDRAFT_107261</name>
</gene>
<name>G3BAE7_CANTC</name>
<dbReference type="AlphaFoldDB" id="G3BAE7"/>
<dbReference type="InterPro" id="IPR011701">
    <property type="entry name" value="MFS"/>
</dbReference>
<dbReference type="InterPro" id="IPR036259">
    <property type="entry name" value="MFS_trans_sf"/>
</dbReference>
<feature type="transmembrane region" description="Helical" evidence="8">
    <location>
        <begin position="443"/>
        <end position="461"/>
    </location>
</feature>
<dbReference type="Gene3D" id="1.20.1250.20">
    <property type="entry name" value="MFS general substrate transporter like domains"/>
    <property type="match status" value="1"/>
</dbReference>
<comment type="function">
    <text evidence="7">MFS antiporter that does not display functional linkage as drug transporter and performs functions that significantly affect biofilm development and virulence. No substrate for transport has been identified yet, but plays an important role in the growth in the host.</text>
</comment>
<evidence type="ECO:0000256" key="1">
    <source>
        <dbReference type="ARBA" id="ARBA00004141"/>
    </source>
</evidence>
<dbReference type="FunFam" id="1.20.1250.20:FF:000172">
    <property type="entry name" value="MFS multidrug resistance transporter"/>
    <property type="match status" value="1"/>
</dbReference>